<dbReference type="KEGG" id="jre:108983238"/>
<dbReference type="PROSITE" id="PS50177">
    <property type="entry name" value="NTF2_DOMAIN"/>
    <property type="match status" value="1"/>
</dbReference>
<proteinExistence type="predicted"/>
<dbReference type="Proteomes" id="UP000235220">
    <property type="component" value="Chromosome 4"/>
</dbReference>
<evidence type="ECO:0000259" key="6">
    <source>
        <dbReference type="PROSITE" id="PS50177"/>
    </source>
</evidence>
<dbReference type="InterPro" id="IPR045875">
    <property type="entry name" value="NTF2"/>
</dbReference>
<reference evidence="8" key="1">
    <citation type="submission" date="2025-08" db="UniProtKB">
        <authorList>
            <consortium name="RefSeq"/>
        </authorList>
    </citation>
    <scope>IDENTIFICATION</scope>
    <source>
        <tissue evidence="8">Leaves</tissue>
    </source>
</reference>
<gene>
    <name evidence="8" type="primary">LOC108983238</name>
</gene>
<dbReference type="RefSeq" id="XP_035545521.1">
    <property type="nucleotide sequence ID" value="XM_035689628.1"/>
</dbReference>
<sequence length="157" mass="18136">MLSTLFHFHDPLYFHALGLDWEGIRLERGREKMEEHVEMVGRAFVDHYYHLFDKDRAALSSLYQQTSMLTFEGQKIVGVEEISSKLNQLPFDHCQHEVSTIDSQPSSCTGGIMVFVSGSLQLPGEEHHLRFSQMFHLIPTPQGSFYVQNDIFRLNYG</sequence>
<dbReference type="InterPro" id="IPR018222">
    <property type="entry name" value="Nuclear_transport_factor_2_euk"/>
</dbReference>
<name>A0A6P9EDV8_JUGRE</name>
<dbReference type="InterPro" id="IPR002075">
    <property type="entry name" value="NTF2_dom"/>
</dbReference>
<evidence type="ECO:0000313" key="8">
    <source>
        <dbReference type="RefSeq" id="XP_035545521.1"/>
    </source>
</evidence>
<dbReference type="GeneID" id="108983238"/>
<dbReference type="OrthoDB" id="6507044at2759"/>
<feature type="domain" description="NTF2" evidence="6">
    <location>
        <begin position="40"/>
        <end position="154"/>
    </location>
</feature>
<dbReference type="Gene3D" id="3.10.450.50">
    <property type="match status" value="1"/>
</dbReference>
<dbReference type="PANTHER" id="PTHR12612">
    <property type="entry name" value="NUCLEAR TRANSPORT FACTOR 2"/>
    <property type="match status" value="1"/>
</dbReference>
<dbReference type="GO" id="GO:0005737">
    <property type="term" value="C:cytoplasm"/>
    <property type="evidence" value="ECO:0007669"/>
    <property type="project" value="UniProtKB-SubCell"/>
</dbReference>
<dbReference type="GO" id="GO:0044613">
    <property type="term" value="C:nuclear pore central transport channel"/>
    <property type="evidence" value="ECO:0000318"/>
    <property type="project" value="GO_Central"/>
</dbReference>
<dbReference type="SUPFAM" id="SSF54427">
    <property type="entry name" value="NTF2-like"/>
    <property type="match status" value="1"/>
</dbReference>
<dbReference type="InterPro" id="IPR032710">
    <property type="entry name" value="NTF2-like_dom_sf"/>
</dbReference>
<dbReference type="Pfam" id="PF02136">
    <property type="entry name" value="NTF2"/>
    <property type="match status" value="1"/>
</dbReference>
<dbReference type="GO" id="GO:0006606">
    <property type="term" value="P:protein import into nucleus"/>
    <property type="evidence" value="ECO:0007669"/>
    <property type="project" value="UniProtKB-ARBA"/>
</dbReference>
<dbReference type="GO" id="GO:0006913">
    <property type="term" value="P:nucleocytoplasmic transport"/>
    <property type="evidence" value="ECO:0000318"/>
    <property type="project" value="GO_Central"/>
</dbReference>
<dbReference type="FunFam" id="3.10.450.50:FF:000005">
    <property type="entry name" value="Nuclear transport factor 2"/>
    <property type="match status" value="1"/>
</dbReference>
<dbReference type="InParanoid" id="A0A6P9EDV8"/>
<accession>A0A6P9EDV8</accession>
<comment type="function">
    <text evidence="4">Facilitates protein transport into the nucleus. Interacts with various nucleoporins and with Ran-GDP. Could be part of a multicomponent system of cytosolic factors that assemble at the pore complex during nuclear import.</text>
</comment>
<comment type="subcellular location">
    <subcellularLocation>
        <location evidence="2">Cytoplasm</location>
    </subcellularLocation>
    <subcellularLocation>
        <location evidence="1">Nucleus envelope</location>
    </subcellularLocation>
</comment>
<evidence type="ECO:0000313" key="7">
    <source>
        <dbReference type="Proteomes" id="UP000235220"/>
    </source>
</evidence>
<evidence type="ECO:0000256" key="5">
    <source>
        <dbReference type="ARBA" id="ARBA00062736"/>
    </source>
</evidence>
<evidence type="ECO:0000256" key="2">
    <source>
        <dbReference type="ARBA" id="ARBA00004496"/>
    </source>
</evidence>
<dbReference type="AlphaFoldDB" id="A0A6P9EDV8"/>
<keyword evidence="7" id="KW-1185">Reference proteome</keyword>
<protein>
    <submittedName>
        <fullName evidence="8">Nuclear transport factor 2B-like</fullName>
    </submittedName>
</protein>
<organism evidence="7 8">
    <name type="scientific">Juglans regia</name>
    <name type="common">English walnut</name>
    <dbReference type="NCBI Taxonomy" id="51240"/>
    <lineage>
        <taxon>Eukaryota</taxon>
        <taxon>Viridiplantae</taxon>
        <taxon>Streptophyta</taxon>
        <taxon>Embryophyta</taxon>
        <taxon>Tracheophyta</taxon>
        <taxon>Spermatophyta</taxon>
        <taxon>Magnoliopsida</taxon>
        <taxon>eudicotyledons</taxon>
        <taxon>Gunneridae</taxon>
        <taxon>Pentapetalae</taxon>
        <taxon>rosids</taxon>
        <taxon>fabids</taxon>
        <taxon>Fagales</taxon>
        <taxon>Juglandaceae</taxon>
        <taxon>Juglans</taxon>
    </lineage>
</organism>
<evidence type="ECO:0000256" key="3">
    <source>
        <dbReference type="ARBA" id="ARBA00022490"/>
    </source>
</evidence>
<comment type="subunit">
    <text evidence="5">Interacts with RAN1.</text>
</comment>
<evidence type="ECO:0000256" key="1">
    <source>
        <dbReference type="ARBA" id="ARBA00004259"/>
    </source>
</evidence>
<keyword evidence="3" id="KW-0963">Cytoplasm</keyword>
<dbReference type="CDD" id="cd00780">
    <property type="entry name" value="NTF2"/>
    <property type="match status" value="1"/>
</dbReference>
<evidence type="ECO:0000256" key="4">
    <source>
        <dbReference type="ARBA" id="ARBA00058161"/>
    </source>
</evidence>
<dbReference type="FunCoup" id="A0A6P9EDV8">
    <property type="interactions" value="4102"/>
</dbReference>